<accession>A0A1G9ZAG5</accession>
<sequence>MIGMYKDTFRVLSKRILKHIPKQEKKQYAEEITTQLLLSEWWVRAEVIAITVAREIELDTMPIIEKAWKQDKTVVIPKCYPDEDNTMRFYQFTNKNELENVFLDLYEPKEDPKKLVSSQDIDLIIVPGLLFDYQGYRIGYGGGYYDRFLTSYNQDKISIAMELQLVKHVPHEVFDLPVDAVITEKNIYKNPDI</sequence>
<evidence type="ECO:0000256" key="5">
    <source>
        <dbReference type="RuleBase" id="RU361279"/>
    </source>
</evidence>
<dbReference type="EC" id="6.3.3.2" evidence="5"/>
<keyword evidence="5" id="KW-0479">Metal-binding</keyword>
<name>A0A1G9ZAG5_9BACI</name>
<dbReference type="AlphaFoldDB" id="A0A1G9ZAG5"/>
<dbReference type="PANTHER" id="PTHR23407:SF1">
    <property type="entry name" value="5-FORMYLTETRAHYDROFOLATE CYCLO-LIGASE"/>
    <property type="match status" value="1"/>
</dbReference>
<dbReference type="Pfam" id="PF01812">
    <property type="entry name" value="5-FTHF_cyc-lig"/>
    <property type="match status" value="1"/>
</dbReference>
<keyword evidence="2 4" id="KW-0547">Nucleotide-binding</keyword>
<reference evidence="6 7" key="1">
    <citation type="submission" date="2016-10" db="EMBL/GenBank/DDBJ databases">
        <authorList>
            <person name="de Groot N.N."/>
        </authorList>
    </citation>
    <scope>NUCLEOTIDE SEQUENCE [LARGE SCALE GENOMIC DNA]</scope>
    <source>
        <strain evidence="6 7">CGMCC 1.3442</strain>
    </source>
</reference>
<keyword evidence="6" id="KW-0436">Ligase</keyword>
<protein>
    <recommendedName>
        <fullName evidence="5">5-formyltetrahydrofolate cyclo-ligase</fullName>
        <ecNumber evidence="5">6.3.3.2</ecNumber>
    </recommendedName>
</protein>
<dbReference type="SUPFAM" id="SSF100950">
    <property type="entry name" value="NagB/RpiA/CoA transferase-like"/>
    <property type="match status" value="1"/>
</dbReference>
<dbReference type="EMBL" id="FNIG01000003">
    <property type="protein sequence ID" value="SDN18400.1"/>
    <property type="molecule type" value="Genomic_DNA"/>
</dbReference>
<dbReference type="InterPro" id="IPR024185">
    <property type="entry name" value="FTHF_cligase-like_sf"/>
</dbReference>
<proteinExistence type="inferred from homology"/>
<comment type="similarity">
    <text evidence="1 5">Belongs to the 5-formyltetrahydrofolate cyclo-ligase family.</text>
</comment>
<gene>
    <name evidence="6" type="ORF">SAMN05216498_1614</name>
</gene>
<feature type="binding site" evidence="4">
    <location>
        <begin position="137"/>
        <end position="145"/>
    </location>
    <ligand>
        <name>ATP</name>
        <dbReference type="ChEBI" id="CHEBI:30616"/>
    </ligand>
</feature>
<evidence type="ECO:0000313" key="6">
    <source>
        <dbReference type="EMBL" id="SDN18400.1"/>
    </source>
</evidence>
<dbReference type="STRING" id="237069.SAMN05216498_1614"/>
<dbReference type="Proteomes" id="UP000199334">
    <property type="component" value="Unassembled WGS sequence"/>
</dbReference>
<organism evidence="6 7">
    <name type="scientific">Tenuibacillus multivorans</name>
    <dbReference type="NCBI Taxonomy" id="237069"/>
    <lineage>
        <taxon>Bacteria</taxon>
        <taxon>Bacillati</taxon>
        <taxon>Bacillota</taxon>
        <taxon>Bacilli</taxon>
        <taxon>Bacillales</taxon>
        <taxon>Bacillaceae</taxon>
        <taxon>Tenuibacillus</taxon>
    </lineage>
</organism>
<dbReference type="GO" id="GO:0030272">
    <property type="term" value="F:5-formyltetrahydrofolate cyclo-ligase activity"/>
    <property type="evidence" value="ECO:0007669"/>
    <property type="project" value="UniProtKB-EC"/>
</dbReference>
<dbReference type="PANTHER" id="PTHR23407">
    <property type="entry name" value="ATPASE INHIBITOR/5-FORMYLTETRAHYDROFOLATE CYCLO-LIGASE"/>
    <property type="match status" value="1"/>
</dbReference>
<dbReference type="OrthoDB" id="9801938at2"/>
<dbReference type="GO" id="GO:0035999">
    <property type="term" value="P:tetrahydrofolate interconversion"/>
    <property type="evidence" value="ECO:0007669"/>
    <property type="project" value="TreeGrafter"/>
</dbReference>
<feature type="binding site" evidence="4">
    <location>
        <position position="57"/>
    </location>
    <ligand>
        <name>substrate</name>
    </ligand>
</feature>
<keyword evidence="7" id="KW-1185">Reference proteome</keyword>
<dbReference type="NCBIfam" id="TIGR02727">
    <property type="entry name" value="MTHFS_bact"/>
    <property type="match status" value="1"/>
</dbReference>
<dbReference type="PIRSF" id="PIRSF006806">
    <property type="entry name" value="FTHF_cligase"/>
    <property type="match status" value="1"/>
</dbReference>
<keyword evidence="5" id="KW-0460">Magnesium</keyword>
<dbReference type="GO" id="GO:0009396">
    <property type="term" value="P:folic acid-containing compound biosynthetic process"/>
    <property type="evidence" value="ECO:0007669"/>
    <property type="project" value="TreeGrafter"/>
</dbReference>
<dbReference type="InterPro" id="IPR002698">
    <property type="entry name" value="FTHF_cligase"/>
</dbReference>
<dbReference type="InterPro" id="IPR037171">
    <property type="entry name" value="NagB/RpiA_transferase-like"/>
</dbReference>
<evidence type="ECO:0000313" key="7">
    <source>
        <dbReference type="Proteomes" id="UP000199334"/>
    </source>
</evidence>
<dbReference type="Gene3D" id="3.40.50.10420">
    <property type="entry name" value="NagB/RpiA/CoA transferase-like"/>
    <property type="match status" value="1"/>
</dbReference>
<feature type="binding site" evidence="4">
    <location>
        <position position="52"/>
    </location>
    <ligand>
        <name>substrate</name>
    </ligand>
</feature>
<evidence type="ECO:0000256" key="1">
    <source>
        <dbReference type="ARBA" id="ARBA00010638"/>
    </source>
</evidence>
<feature type="binding site" evidence="4">
    <location>
        <begin position="6"/>
        <end position="10"/>
    </location>
    <ligand>
        <name>ATP</name>
        <dbReference type="ChEBI" id="CHEBI:30616"/>
    </ligand>
</feature>
<comment type="cofactor">
    <cofactor evidence="5">
        <name>Mg(2+)</name>
        <dbReference type="ChEBI" id="CHEBI:18420"/>
    </cofactor>
</comment>
<evidence type="ECO:0000256" key="4">
    <source>
        <dbReference type="PIRSR" id="PIRSR006806-1"/>
    </source>
</evidence>
<dbReference type="GO" id="GO:0046872">
    <property type="term" value="F:metal ion binding"/>
    <property type="evidence" value="ECO:0007669"/>
    <property type="project" value="UniProtKB-KW"/>
</dbReference>
<comment type="catalytic activity">
    <reaction evidence="5">
        <text>(6S)-5-formyl-5,6,7,8-tetrahydrofolate + ATP = (6R)-5,10-methenyltetrahydrofolate + ADP + phosphate</text>
        <dbReference type="Rhea" id="RHEA:10488"/>
        <dbReference type="ChEBI" id="CHEBI:30616"/>
        <dbReference type="ChEBI" id="CHEBI:43474"/>
        <dbReference type="ChEBI" id="CHEBI:57455"/>
        <dbReference type="ChEBI" id="CHEBI:57457"/>
        <dbReference type="ChEBI" id="CHEBI:456216"/>
        <dbReference type="EC" id="6.3.3.2"/>
    </reaction>
</comment>
<keyword evidence="3 4" id="KW-0067">ATP-binding</keyword>
<evidence type="ECO:0000256" key="3">
    <source>
        <dbReference type="ARBA" id="ARBA00022840"/>
    </source>
</evidence>
<evidence type="ECO:0000256" key="2">
    <source>
        <dbReference type="ARBA" id="ARBA00022741"/>
    </source>
</evidence>
<dbReference type="GO" id="GO:0005524">
    <property type="term" value="F:ATP binding"/>
    <property type="evidence" value="ECO:0007669"/>
    <property type="project" value="UniProtKB-KW"/>
</dbReference>